<dbReference type="InterPro" id="IPR021734">
    <property type="entry name" value="DUF3303"/>
</dbReference>
<dbReference type="RefSeq" id="WP_380584261.1">
    <property type="nucleotide sequence ID" value="NZ_JBHSQJ010000070.1"/>
</dbReference>
<protein>
    <submittedName>
        <fullName evidence="1">DUF3303 family protein</fullName>
    </submittedName>
</protein>
<dbReference type="Proteomes" id="UP001596174">
    <property type="component" value="Unassembled WGS sequence"/>
</dbReference>
<evidence type="ECO:0000313" key="2">
    <source>
        <dbReference type="Proteomes" id="UP001596174"/>
    </source>
</evidence>
<name>A0ABW1G5S4_9ACTN</name>
<keyword evidence="2" id="KW-1185">Reference proteome</keyword>
<gene>
    <name evidence="1" type="ORF">ACFP3V_17090</name>
</gene>
<dbReference type="EMBL" id="JBHSQJ010000070">
    <property type="protein sequence ID" value="MFC5908927.1"/>
    <property type="molecule type" value="Genomic_DNA"/>
</dbReference>
<dbReference type="Pfam" id="PF11746">
    <property type="entry name" value="DUF3303"/>
    <property type="match status" value="1"/>
</dbReference>
<evidence type="ECO:0000313" key="1">
    <source>
        <dbReference type="EMBL" id="MFC5908927.1"/>
    </source>
</evidence>
<organism evidence="1 2">
    <name type="scientific">Streptacidiphilus monticola</name>
    <dbReference type="NCBI Taxonomy" id="2161674"/>
    <lineage>
        <taxon>Bacteria</taxon>
        <taxon>Bacillati</taxon>
        <taxon>Actinomycetota</taxon>
        <taxon>Actinomycetes</taxon>
        <taxon>Kitasatosporales</taxon>
        <taxon>Streptomycetaceae</taxon>
        <taxon>Streptacidiphilus</taxon>
    </lineage>
</organism>
<accession>A0ABW1G5S4</accession>
<reference evidence="2" key="1">
    <citation type="journal article" date="2019" name="Int. J. Syst. Evol. Microbiol.">
        <title>The Global Catalogue of Microorganisms (GCM) 10K type strain sequencing project: providing services to taxonomists for standard genome sequencing and annotation.</title>
        <authorList>
            <consortium name="The Broad Institute Genomics Platform"/>
            <consortium name="The Broad Institute Genome Sequencing Center for Infectious Disease"/>
            <person name="Wu L."/>
            <person name="Ma J."/>
        </authorList>
    </citation>
    <scope>NUCLEOTIDE SEQUENCE [LARGE SCALE GENOMIC DNA]</scope>
    <source>
        <strain evidence="2">JCM 4816</strain>
    </source>
</reference>
<comment type="caution">
    <text evidence="1">The sequence shown here is derived from an EMBL/GenBank/DDBJ whole genome shotgun (WGS) entry which is preliminary data.</text>
</comment>
<sequence>MRMLMIVQMDTGKANQAIRDKRMAELMQSAVGGLKPEAAYFTTVEGCRGGYIVFDLKEPAQLPSIAEPFFLELDAKITYSPVMTPEDVIRGLDPGYVAPS</sequence>
<proteinExistence type="predicted"/>